<reference evidence="2 3" key="1">
    <citation type="submission" date="2020-03" db="EMBL/GenBank/DDBJ databases">
        <title>Rubrivivax benzoatilyticus JA2 (sequenced after 10 years sub-culturing).</title>
        <authorList>
            <person name="Gupta D."/>
            <person name="Chintalapati S."/>
            <person name="Chintalapati V.R."/>
        </authorList>
    </citation>
    <scope>NUCLEOTIDE SEQUENCE [LARGE SCALE GENOMIC DNA]</scope>
    <source>
        <strain evidence="2 3">JA2-Mal</strain>
    </source>
</reference>
<evidence type="ECO:0000313" key="3">
    <source>
        <dbReference type="Proteomes" id="UP000802098"/>
    </source>
</evidence>
<accession>A0ABX0HXV1</accession>
<dbReference type="Proteomes" id="UP000802098">
    <property type="component" value="Unassembled WGS sequence"/>
</dbReference>
<keyword evidence="1" id="KW-0732">Signal</keyword>
<gene>
    <name evidence="2" type="ORF">G7087_07270</name>
</gene>
<evidence type="ECO:0008006" key="4">
    <source>
        <dbReference type="Google" id="ProtNLM"/>
    </source>
</evidence>
<evidence type="ECO:0000313" key="2">
    <source>
        <dbReference type="EMBL" id="NHK98175.1"/>
    </source>
</evidence>
<sequence>MSPRRLFTTLLCAAPLATIAAPIWQQSASAEVELGVRDKYGETPFRAEFVVVGPEGRRETKAITVEGGAFGLVRYPADFEGYLAPGAYRWTARVGGKVVASGRFSFEQDERGRQRLVVED</sequence>
<comment type="caution">
    <text evidence="2">The sequence shown here is derived from an EMBL/GenBank/DDBJ whole genome shotgun (WGS) entry which is preliminary data.</text>
</comment>
<name>A0ABX0HXV1_9BURK</name>
<protein>
    <recommendedName>
        <fullName evidence="4">Carboxypeptidase regulatory-like domain-containing protein</fullName>
    </recommendedName>
</protein>
<feature type="signal peptide" evidence="1">
    <location>
        <begin position="1"/>
        <end position="20"/>
    </location>
</feature>
<organism evidence="2 3">
    <name type="scientific">Rubrivivax benzoatilyticus</name>
    <dbReference type="NCBI Taxonomy" id="316997"/>
    <lineage>
        <taxon>Bacteria</taxon>
        <taxon>Pseudomonadati</taxon>
        <taxon>Pseudomonadota</taxon>
        <taxon>Betaproteobacteria</taxon>
        <taxon>Burkholderiales</taxon>
        <taxon>Sphaerotilaceae</taxon>
        <taxon>Rubrivivax</taxon>
    </lineage>
</organism>
<feature type="chain" id="PRO_5046756943" description="Carboxypeptidase regulatory-like domain-containing protein" evidence="1">
    <location>
        <begin position="21"/>
        <end position="120"/>
    </location>
</feature>
<dbReference type="RefSeq" id="WP_009859097.1">
    <property type="nucleotide sequence ID" value="NZ_JAAOCD010000003.1"/>
</dbReference>
<keyword evidence="3" id="KW-1185">Reference proteome</keyword>
<evidence type="ECO:0000256" key="1">
    <source>
        <dbReference type="SAM" id="SignalP"/>
    </source>
</evidence>
<dbReference type="EMBL" id="JAAOCD010000003">
    <property type="protein sequence ID" value="NHK98175.1"/>
    <property type="molecule type" value="Genomic_DNA"/>
</dbReference>
<proteinExistence type="predicted"/>